<dbReference type="Pfam" id="PF09982">
    <property type="entry name" value="LpxR"/>
    <property type="match status" value="1"/>
</dbReference>
<dbReference type="Proteomes" id="UP001501436">
    <property type="component" value="Unassembled WGS sequence"/>
</dbReference>
<protein>
    <submittedName>
        <fullName evidence="2">Lipid A deacylase LpxR family protein</fullName>
    </submittedName>
</protein>
<evidence type="ECO:0000256" key="1">
    <source>
        <dbReference type="SAM" id="SignalP"/>
    </source>
</evidence>
<feature type="chain" id="PRO_5045594376" evidence="1">
    <location>
        <begin position="21"/>
        <end position="317"/>
    </location>
</feature>
<evidence type="ECO:0000313" key="2">
    <source>
        <dbReference type="EMBL" id="GAA4921283.1"/>
    </source>
</evidence>
<gene>
    <name evidence="2" type="ORF">GCM10023313_26410</name>
</gene>
<keyword evidence="3" id="KW-1185">Reference proteome</keyword>
<keyword evidence="1" id="KW-0732">Signal</keyword>
<name>A0ABP9FY41_9SPHI</name>
<feature type="signal peptide" evidence="1">
    <location>
        <begin position="1"/>
        <end position="20"/>
    </location>
</feature>
<evidence type="ECO:0000313" key="3">
    <source>
        <dbReference type="Proteomes" id="UP001501436"/>
    </source>
</evidence>
<dbReference type="InterPro" id="IPR037107">
    <property type="entry name" value="Put_OMP_sf"/>
</dbReference>
<dbReference type="EMBL" id="BAABJI010000002">
    <property type="protein sequence ID" value="GAA4921283.1"/>
    <property type="molecule type" value="Genomic_DNA"/>
</dbReference>
<dbReference type="InterPro" id="IPR018707">
    <property type="entry name" value="LpxR"/>
</dbReference>
<proteinExistence type="predicted"/>
<accession>A0ABP9FY41</accession>
<dbReference type="RefSeq" id="WP_345331684.1">
    <property type="nucleotide sequence ID" value="NZ_BAABJI010000002.1"/>
</dbReference>
<organism evidence="2 3">
    <name type="scientific">Mucilaginibacter defluvii</name>
    <dbReference type="NCBI Taxonomy" id="1196019"/>
    <lineage>
        <taxon>Bacteria</taxon>
        <taxon>Pseudomonadati</taxon>
        <taxon>Bacteroidota</taxon>
        <taxon>Sphingobacteriia</taxon>
        <taxon>Sphingobacteriales</taxon>
        <taxon>Sphingobacteriaceae</taxon>
        <taxon>Mucilaginibacter</taxon>
    </lineage>
</organism>
<comment type="caution">
    <text evidence="2">The sequence shown here is derived from an EMBL/GenBank/DDBJ whole genome shotgun (WGS) entry which is preliminary data.</text>
</comment>
<reference evidence="3" key="1">
    <citation type="journal article" date="2019" name="Int. J. Syst. Evol. Microbiol.">
        <title>The Global Catalogue of Microorganisms (GCM) 10K type strain sequencing project: providing services to taxonomists for standard genome sequencing and annotation.</title>
        <authorList>
            <consortium name="The Broad Institute Genomics Platform"/>
            <consortium name="The Broad Institute Genome Sequencing Center for Infectious Disease"/>
            <person name="Wu L."/>
            <person name="Ma J."/>
        </authorList>
    </citation>
    <scope>NUCLEOTIDE SEQUENCE [LARGE SCALE GENOMIC DNA]</scope>
    <source>
        <strain evidence="3">JCM 18283</strain>
    </source>
</reference>
<dbReference type="Gene3D" id="2.40.128.140">
    <property type="entry name" value="Outer membrane protein"/>
    <property type="match status" value="1"/>
</dbReference>
<sequence length="317" mass="35949">MNLKHTLLLLCLLSGLQTMAQTHRNEFGFQSDNDSFLAQGSDRYYTNGLFVFFRRGLNVNDTTRFKNKVLGIELGQKIFNPASGQTPDRDMVDRPFAGYLYAGVNLNYLYSNESNLKLGAQIGMVGPAALGRQAQEVIHNTFGFYELQGWEYQIRNNFQFNLSGEYNRLLGRAGKDADISLNTYANLGTGFTGAGAGFLVRLGKFNQLFNSVSMQSTAIKQRGFEPLNKHEFFFYLRPTLRYVAYDATIEGSLFTKSDNSVEVRLTRKPVVFSQQFGVTYGGERWIFDLSAIFQTKDTKEMLKAHQWGSATILYRFN</sequence>